<protein>
    <submittedName>
        <fullName evidence="10">Malate dehydrogenase (Oxaloacetate-decarboxylating)</fullName>
    </submittedName>
</protein>
<dbReference type="Gene3D" id="3.40.50.10380">
    <property type="entry name" value="Malic enzyme, N-terminal domain"/>
    <property type="match status" value="1"/>
</dbReference>
<dbReference type="PRINTS" id="PR00072">
    <property type="entry name" value="MALOXRDTASE"/>
</dbReference>
<feature type="binding site" evidence="4">
    <location>
        <position position="327"/>
    </location>
    <ligand>
        <name>(S)-malate</name>
        <dbReference type="ChEBI" id="CHEBI:15589"/>
    </ligand>
</feature>
<sequence>MTGVAVSAQPVSTDPSSLDDDPAFPLHRGGKLEMRSTIPVRNKDDLSLAYTPGVARVCTAIADRPELAYDYTWSSRVVAVVTDGTAVLGLGDIGPAASMPVMEGKSLLFKEFAGVDSVPIALSCTGVDEIVDTVVRMAPSFGGINLEDISAPRCFEIEDRLRAALDIPVFHDDQHGTAIVVLAALTNAARLVGRPLSDLRAVVAGAGASGIAVSRILIEAGIGDIALADSKGIIYEGRDGLNLHKERIAAITNRSKLKGSTEEALRGADVFLGLSGSTVRESCIATMSDDAIVFALSNPTPEVHPEVARRHARVVATGRSDYPNQINNVLAFPGIFRGALDVRAHSITEGMKLAAATALADIVGEDLSADYVIPGPFDERVAPAVTEAVAEQARRDGVARA</sequence>
<evidence type="ECO:0000256" key="1">
    <source>
        <dbReference type="ARBA" id="ARBA00008785"/>
    </source>
</evidence>
<dbReference type="EMBL" id="RBWU01000005">
    <property type="protein sequence ID" value="RKS71711.1"/>
    <property type="molecule type" value="Genomic_DNA"/>
</dbReference>
<feature type="binding site" evidence="5">
    <location>
        <position position="147"/>
    </location>
    <ligand>
        <name>a divalent metal cation</name>
        <dbReference type="ChEBI" id="CHEBI:60240"/>
    </ligand>
</feature>
<feature type="active site" description="Proton donor" evidence="3">
    <location>
        <position position="50"/>
    </location>
</feature>
<evidence type="ECO:0000256" key="4">
    <source>
        <dbReference type="PIRSR" id="PIRSR000106-2"/>
    </source>
</evidence>
<dbReference type="InterPro" id="IPR045213">
    <property type="entry name" value="Malic_NAD-bd_bact_type"/>
</dbReference>
<evidence type="ECO:0000259" key="8">
    <source>
        <dbReference type="SMART" id="SM00919"/>
    </source>
</evidence>
<dbReference type="InterPro" id="IPR036291">
    <property type="entry name" value="NAD(P)-bd_dom_sf"/>
</dbReference>
<dbReference type="PIRSF" id="PIRSF000106">
    <property type="entry name" value="ME"/>
    <property type="match status" value="1"/>
</dbReference>
<feature type="domain" description="Malic enzyme NAD-binding" evidence="8">
    <location>
        <begin position="174"/>
        <end position="394"/>
    </location>
</feature>
<dbReference type="OrthoDB" id="9805787at2"/>
<dbReference type="PANTHER" id="PTHR43237:SF4">
    <property type="entry name" value="NADP-DEPENDENT MALIC ENZYME"/>
    <property type="match status" value="1"/>
</dbReference>
<dbReference type="InterPro" id="IPR012302">
    <property type="entry name" value="Malic_NAD-bd"/>
</dbReference>
<dbReference type="FunFam" id="3.40.50.10380:FF:000003">
    <property type="entry name" value="NADP-dependent malic enzyme"/>
    <property type="match status" value="1"/>
</dbReference>
<dbReference type="InterPro" id="IPR037062">
    <property type="entry name" value="Malic_N_dom_sf"/>
</dbReference>
<dbReference type="GO" id="GO:0016616">
    <property type="term" value="F:oxidoreductase activity, acting on the CH-OH group of donors, NAD or NADP as acceptor"/>
    <property type="evidence" value="ECO:0007669"/>
    <property type="project" value="InterPro"/>
</dbReference>
<dbReference type="InterPro" id="IPR051674">
    <property type="entry name" value="Malate_Decarboxylase"/>
</dbReference>
<feature type="region of interest" description="Disordered" evidence="7">
    <location>
        <begin position="1"/>
        <end position="22"/>
    </location>
</feature>
<dbReference type="CDD" id="cd05311">
    <property type="entry name" value="NAD_bind_2_malic_enz"/>
    <property type="match status" value="1"/>
</dbReference>
<dbReference type="Pfam" id="PF03949">
    <property type="entry name" value="Malic_M"/>
    <property type="match status" value="1"/>
</dbReference>
<organism evidence="10 11">
    <name type="scientific">Actinomadura pelletieri DSM 43383</name>
    <dbReference type="NCBI Taxonomy" id="1120940"/>
    <lineage>
        <taxon>Bacteria</taxon>
        <taxon>Bacillati</taxon>
        <taxon>Actinomycetota</taxon>
        <taxon>Actinomycetes</taxon>
        <taxon>Streptosporangiales</taxon>
        <taxon>Thermomonosporaceae</taxon>
        <taxon>Actinomadura</taxon>
    </lineage>
</organism>
<proteinExistence type="inferred from homology"/>
<comment type="similarity">
    <text evidence="1 6">Belongs to the malic enzymes family.</text>
</comment>
<evidence type="ECO:0000256" key="3">
    <source>
        <dbReference type="PIRSR" id="PIRSR000106-1"/>
    </source>
</evidence>
<dbReference type="InterPro" id="IPR012301">
    <property type="entry name" value="Malic_N_dom"/>
</dbReference>
<comment type="cofactor">
    <cofactor evidence="5">
        <name>Mg(2+)</name>
        <dbReference type="ChEBI" id="CHEBI:18420"/>
    </cofactor>
    <cofactor evidence="5">
        <name>Mn(2+)</name>
        <dbReference type="ChEBI" id="CHEBI:29035"/>
    </cofactor>
    <text evidence="5">Divalent metal cations. Prefers magnesium or manganese.</text>
</comment>
<evidence type="ECO:0000256" key="7">
    <source>
        <dbReference type="SAM" id="MobiDB-lite"/>
    </source>
</evidence>
<keyword evidence="2" id="KW-0560">Oxidoreductase</keyword>
<evidence type="ECO:0000313" key="10">
    <source>
        <dbReference type="EMBL" id="RKS71711.1"/>
    </source>
</evidence>
<feature type="domain" description="Malic enzyme N-terminal" evidence="9">
    <location>
        <begin position="29"/>
        <end position="162"/>
    </location>
</feature>
<dbReference type="SUPFAM" id="SSF53223">
    <property type="entry name" value="Aminoacid dehydrogenase-like, N-terminal domain"/>
    <property type="match status" value="1"/>
</dbReference>
<keyword evidence="11" id="KW-1185">Reference proteome</keyword>
<dbReference type="InterPro" id="IPR001891">
    <property type="entry name" value="Malic_OxRdtase"/>
</dbReference>
<comment type="caution">
    <text evidence="10">The sequence shown here is derived from an EMBL/GenBank/DDBJ whole genome shotgun (WGS) entry which is preliminary data.</text>
</comment>
<dbReference type="PANTHER" id="PTHR43237">
    <property type="entry name" value="NADP-DEPENDENT MALIC ENZYME"/>
    <property type="match status" value="1"/>
</dbReference>
<evidence type="ECO:0000256" key="5">
    <source>
        <dbReference type="PIRSR" id="PIRSR000106-3"/>
    </source>
</evidence>
<dbReference type="GO" id="GO:0051287">
    <property type="term" value="F:NAD binding"/>
    <property type="evidence" value="ECO:0007669"/>
    <property type="project" value="InterPro"/>
</dbReference>
<feature type="binding site" evidence="4">
    <location>
        <position position="298"/>
    </location>
    <ligand>
        <name>(S)-malate</name>
        <dbReference type="ChEBI" id="CHEBI:15589"/>
    </ligand>
</feature>
<feature type="binding site" evidence="5">
    <location>
        <position position="173"/>
    </location>
    <ligand>
        <name>a divalent metal cation</name>
        <dbReference type="ChEBI" id="CHEBI:60240"/>
    </ligand>
</feature>
<evidence type="ECO:0000256" key="2">
    <source>
        <dbReference type="ARBA" id="ARBA00023002"/>
    </source>
</evidence>
<dbReference type="Pfam" id="PF00390">
    <property type="entry name" value="malic"/>
    <property type="match status" value="1"/>
</dbReference>
<keyword evidence="5 6" id="KW-0479">Metal-binding</keyword>
<feature type="active site" description="Proton acceptor" evidence="3">
    <location>
        <position position="105"/>
    </location>
</feature>
<reference evidence="10 11" key="1">
    <citation type="submission" date="2018-10" db="EMBL/GenBank/DDBJ databases">
        <title>Genomic Encyclopedia of Archaeal and Bacterial Type Strains, Phase II (KMG-II): from individual species to whole genera.</title>
        <authorList>
            <person name="Goeker M."/>
        </authorList>
    </citation>
    <scope>NUCLEOTIDE SEQUENCE [LARGE SCALE GENOMIC DNA]</scope>
    <source>
        <strain evidence="10 11">DSM 43383</strain>
    </source>
</reference>
<dbReference type="Proteomes" id="UP000274601">
    <property type="component" value="Unassembled WGS sequence"/>
</dbReference>
<gene>
    <name evidence="10" type="ORF">BZB76_4518</name>
</gene>
<name>A0A495QHX0_9ACTN</name>
<feature type="binding site" evidence="5">
    <location>
        <position position="148"/>
    </location>
    <ligand>
        <name>a divalent metal cation</name>
        <dbReference type="ChEBI" id="CHEBI:60240"/>
    </ligand>
</feature>
<dbReference type="Gene3D" id="3.40.50.720">
    <property type="entry name" value="NAD(P)-binding Rossmann-like Domain"/>
    <property type="match status" value="1"/>
</dbReference>
<dbReference type="InterPro" id="IPR046346">
    <property type="entry name" value="Aminoacid_DH-like_N_sf"/>
</dbReference>
<dbReference type="GO" id="GO:0046872">
    <property type="term" value="F:metal ion binding"/>
    <property type="evidence" value="ECO:0007669"/>
    <property type="project" value="UniProtKB-KW"/>
</dbReference>
<accession>A0A495QHX0</accession>
<dbReference type="AlphaFoldDB" id="A0A495QHX0"/>
<dbReference type="SUPFAM" id="SSF51735">
    <property type="entry name" value="NAD(P)-binding Rossmann-fold domains"/>
    <property type="match status" value="1"/>
</dbReference>
<dbReference type="RefSeq" id="WP_121436364.1">
    <property type="nucleotide sequence ID" value="NZ_RBWU01000005.1"/>
</dbReference>
<dbReference type="GO" id="GO:0004470">
    <property type="term" value="F:malic enzyme activity"/>
    <property type="evidence" value="ECO:0007669"/>
    <property type="project" value="InterPro"/>
</dbReference>
<evidence type="ECO:0000313" key="11">
    <source>
        <dbReference type="Proteomes" id="UP000274601"/>
    </source>
</evidence>
<dbReference type="SMART" id="SM00919">
    <property type="entry name" value="Malic_M"/>
    <property type="match status" value="1"/>
</dbReference>
<dbReference type="SMART" id="SM01274">
    <property type="entry name" value="malic"/>
    <property type="match status" value="1"/>
</dbReference>
<evidence type="ECO:0000259" key="9">
    <source>
        <dbReference type="SMART" id="SM01274"/>
    </source>
</evidence>
<evidence type="ECO:0000256" key="6">
    <source>
        <dbReference type="RuleBase" id="RU003427"/>
    </source>
</evidence>